<evidence type="ECO:0000313" key="2">
    <source>
        <dbReference type="EMBL" id="SMO77519.1"/>
    </source>
</evidence>
<organism evidence="2 3">
    <name type="scientific">Flavobacterium nitrogenifigens</name>
    <dbReference type="NCBI Taxonomy" id="1617283"/>
    <lineage>
        <taxon>Bacteria</taxon>
        <taxon>Pseudomonadati</taxon>
        <taxon>Bacteroidota</taxon>
        <taxon>Flavobacteriia</taxon>
        <taxon>Flavobacteriales</taxon>
        <taxon>Flavobacteriaceae</taxon>
        <taxon>Flavobacterium</taxon>
    </lineage>
</organism>
<dbReference type="EMBL" id="FXTQ01000003">
    <property type="protein sequence ID" value="SMO77519.1"/>
    <property type="molecule type" value="Genomic_DNA"/>
</dbReference>
<protein>
    <submittedName>
        <fullName evidence="2">Uncharacterized protein</fullName>
    </submittedName>
</protein>
<name>A0A521E0M9_9FLAO</name>
<proteinExistence type="predicted"/>
<dbReference type="Proteomes" id="UP000319267">
    <property type="component" value="Unassembled WGS sequence"/>
</dbReference>
<accession>A0A521E0M9</accession>
<sequence length="62" mass="7313">MILEFNWGKQKKSAKKDSSNPNQATINFCFTYMNRIAQVNRALVRYTIAIFKILYLKMHKAN</sequence>
<keyword evidence="3" id="KW-1185">Reference proteome</keyword>
<feature type="region of interest" description="Disordered" evidence="1">
    <location>
        <begin position="1"/>
        <end position="23"/>
    </location>
</feature>
<evidence type="ECO:0000313" key="3">
    <source>
        <dbReference type="Proteomes" id="UP000319267"/>
    </source>
</evidence>
<dbReference type="AlphaFoldDB" id="A0A521E0M9"/>
<gene>
    <name evidence="2" type="ORF">SAMN06265220_103745</name>
</gene>
<reference evidence="2 3" key="1">
    <citation type="submission" date="2017-05" db="EMBL/GenBank/DDBJ databases">
        <authorList>
            <person name="Varghese N."/>
            <person name="Submissions S."/>
        </authorList>
    </citation>
    <scope>NUCLEOTIDE SEQUENCE [LARGE SCALE GENOMIC DNA]</scope>
    <source>
        <strain evidence="2 3">DSM 29982</strain>
    </source>
</reference>
<evidence type="ECO:0000256" key="1">
    <source>
        <dbReference type="SAM" id="MobiDB-lite"/>
    </source>
</evidence>